<keyword evidence="8" id="KW-1185">Reference proteome</keyword>
<dbReference type="AlphaFoldDB" id="A0A9W9LHX4"/>
<dbReference type="OrthoDB" id="4521223at2759"/>
<organism evidence="7 8">
    <name type="scientific">Penicillium capsulatum</name>
    <dbReference type="NCBI Taxonomy" id="69766"/>
    <lineage>
        <taxon>Eukaryota</taxon>
        <taxon>Fungi</taxon>
        <taxon>Dikarya</taxon>
        <taxon>Ascomycota</taxon>
        <taxon>Pezizomycotina</taxon>
        <taxon>Eurotiomycetes</taxon>
        <taxon>Eurotiomycetidae</taxon>
        <taxon>Eurotiales</taxon>
        <taxon>Aspergillaceae</taxon>
        <taxon>Penicillium</taxon>
    </lineage>
</organism>
<feature type="transmembrane region" description="Helical" evidence="6">
    <location>
        <begin position="217"/>
        <end position="238"/>
    </location>
</feature>
<feature type="transmembrane region" description="Helical" evidence="6">
    <location>
        <begin position="381"/>
        <end position="399"/>
    </location>
</feature>
<feature type="transmembrane region" description="Helical" evidence="6">
    <location>
        <begin position="192"/>
        <end position="211"/>
    </location>
</feature>
<dbReference type="PANTHER" id="PTHR31465">
    <property type="entry name" value="PROTEIN RTA1-RELATED"/>
    <property type="match status" value="1"/>
</dbReference>
<evidence type="ECO:0000256" key="6">
    <source>
        <dbReference type="SAM" id="Phobius"/>
    </source>
</evidence>
<evidence type="ECO:0000256" key="2">
    <source>
        <dbReference type="ARBA" id="ARBA00022692"/>
    </source>
</evidence>
<evidence type="ECO:0000256" key="5">
    <source>
        <dbReference type="SAM" id="MobiDB-lite"/>
    </source>
</evidence>
<comment type="caution">
    <text evidence="7">The sequence shown here is derived from an EMBL/GenBank/DDBJ whole genome shotgun (WGS) entry which is preliminary data.</text>
</comment>
<comment type="subcellular location">
    <subcellularLocation>
        <location evidence="1">Membrane</location>
        <topology evidence="1">Multi-pass membrane protein</topology>
    </subcellularLocation>
</comment>
<evidence type="ECO:0000256" key="4">
    <source>
        <dbReference type="ARBA" id="ARBA00023136"/>
    </source>
</evidence>
<evidence type="ECO:0000313" key="7">
    <source>
        <dbReference type="EMBL" id="KAJ5156854.1"/>
    </source>
</evidence>
<evidence type="ECO:0000313" key="8">
    <source>
        <dbReference type="Proteomes" id="UP001146351"/>
    </source>
</evidence>
<dbReference type="PANTHER" id="PTHR31465:SF8">
    <property type="entry name" value="DOMAIN PROTEIN, PUTATIVE (AFU_ORTHOLOGUE AFUA_6G14140)-RELATED"/>
    <property type="match status" value="1"/>
</dbReference>
<keyword evidence="3 6" id="KW-1133">Transmembrane helix</keyword>
<keyword evidence="2 6" id="KW-0812">Transmembrane</keyword>
<dbReference type="Proteomes" id="UP001146351">
    <property type="component" value="Unassembled WGS sequence"/>
</dbReference>
<dbReference type="InterPro" id="IPR007568">
    <property type="entry name" value="RTA1"/>
</dbReference>
<sequence length="454" mass="49207">MHPRIHASLGPISFGAASRGSEPKANPKPVSIKSNGAGCAMPRFGIQIMKPRSPGGSGGSSGSLEPGSEAVRVRERERQPSTNRALFIRRLVRKRLHHMASRCALASFSASDGVENQIKGLLRRCGVYPHDYEGLTTIPQQRLAQPCINESAGFILTTVFTMPSYQDCTHVSPECPVEATTYGYYPNFGGNVFFAVFYGVLGLFQLGFGIYFRTWTFMIALGVGAFMEMAGYIGRILMNDNPWNQSGFKLQIVCLVLAPTFVAAGVYLTLKHLVLNLGPEHSRLKPRLFTWIFISCDVGSLILQAAGGGVAAAAGNTDQKLLKAGDDIIIAGIAFQVATMAVCGLFGLNFFWNVARHGNGLAGEKTLEGTAPAVSPMRMKIIVGGEIFAYFTVLIRCIYRIPEMAGGWGSPLMQKENEFLVLDGMMIALATLSFTICHPGLFLPSMRTGYKNRG</sequence>
<evidence type="ECO:0008006" key="9">
    <source>
        <dbReference type="Google" id="ProtNLM"/>
    </source>
</evidence>
<feature type="transmembrane region" description="Helical" evidence="6">
    <location>
        <begin position="288"/>
        <end position="316"/>
    </location>
</feature>
<keyword evidence="4 6" id="KW-0472">Membrane</keyword>
<feature type="region of interest" description="Disordered" evidence="5">
    <location>
        <begin position="1"/>
        <end position="79"/>
    </location>
</feature>
<feature type="transmembrane region" description="Helical" evidence="6">
    <location>
        <begin position="250"/>
        <end position="268"/>
    </location>
</feature>
<reference evidence="7" key="2">
    <citation type="journal article" date="2023" name="IMA Fungus">
        <title>Comparative genomic study of the Penicillium genus elucidates a diverse pangenome and 15 lateral gene transfer events.</title>
        <authorList>
            <person name="Petersen C."/>
            <person name="Sorensen T."/>
            <person name="Nielsen M.R."/>
            <person name="Sondergaard T.E."/>
            <person name="Sorensen J.L."/>
            <person name="Fitzpatrick D.A."/>
            <person name="Frisvad J.C."/>
            <person name="Nielsen K.L."/>
        </authorList>
    </citation>
    <scope>NUCLEOTIDE SEQUENCE</scope>
    <source>
        <strain evidence="7">IBT 21917</strain>
    </source>
</reference>
<name>A0A9W9LHX4_9EURO</name>
<protein>
    <recommendedName>
        <fullName evidence="9">RTA1 domain-containing protein</fullName>
    </recommendedName>
</protein>
<accession>A0A9W9LHX4</accession>
<feature type="transmembrane region" description="Helical" evidence="6">
    <location>
        <begin position="328"/>
        <end position="352"/>
    </location>
</feature>
<feature type="transmembrane region" description="Helical" evidence="6">
    <location>
        <begin position="420"/>
        <end position="442"/>
    </location>
</feature>
<evidence type="ECO:0000256" key="1">
    <source>
        <dbReference type="ARBA" id="ARBA00004141"/>
    </source>
</evidence>
<dbReference type="GO" id="GO:0000324">
    <property type="term" value="C:fungal-type vacuole"/>
    <property type="evidence" value="ECO:0007669"/>
    <property type="project" value="TreeGrafter"/>
</dbReference>
<dbReference type="EMBL" id="JAPQKO010000006">
    <property type="protein sequence ID" value="KAJ5156854.1"/>
    <property type="molecule type" value="Genomic_DNA"/>
</dbReference>
<dbReference type="GO" id="GO:0005886">
    <property type="term" value="C:plasma membrane"/>
    <property type="evidence" value="ECO:0007669"/>
    <property type="project" value="TreeGrafter"/>
</dbReference>
<evidence type="ECO:0000256" key="3">
    <source>
        <dbReference type="ARBA" id="ARBA00022989"/>
    </source>
</evidence>
<proteinExistence type="predicted"/>
<reference evidence="7" key="1">
    <citation type="submission" date="2022-11" db="EMBL/GenBank/DDBJ databases">
        <authorList>
            <person name="Petersen C."/>
        </authorList>
    </citation>
    <scope>NUCLEOTIDE SEQUENCE</scope>
    <source>
        <strain evidence="7">IBT 21917</strain>
    </source>
</reference>
<dbReference type="Pfam" id="PF04479">
    <property type="entry name" value="RTA1"/>
    <property type="match status" value="1"/>
</dbReference>
<gene>
    <name evidence="7" type="ORF">N7492_009657</name>
</gene>